<reference evidence="3 4" key="1">
    <citation type="journal article" date="2024" name="Science">
        <title>Giant polyketide synthase enzymes in the biosynthesis of giant marine polyether toxins.</title>
        <authorList>
            <person name="Fallon T.R."/>
            <person name="Shende V.V."/>
            <person name="Wierzbicki I.H."/>
            <person name="Pendleton A.L."/>
            <person name="Watervoot N.F."/>
            <person name="Auber R.P."/>
            <person name="Gonzalez D.J."/>
            <person name="Wisecaver J.H."/>
            <person name="Moore B.S."/>
        </authorList>
    </citation>
    <scope>NUCLEOTIDE SEQUENCE [LARGE SCALE GENOMIC DNA]</scope>
    <source>
        <strain evidence="3 4">12B1</strain>
    </source>
</reference>
<evidence type="ECO:0000256" key="1">
    <source>
        <dbReference type="SAM" id="MobiDB-lite"/>
    </source>
</evidence>
<dbReference type="Proteomes" id="UP001515480">
    <property type="component" value="Unassembled WGS sequence"/>
</dbReference>
<keyword evidence="2" id="KW-0732">Signal</keyword>
<gene>
    <name evidence="3" type="ORF">AB1Y20_022168</name>
</gene>
<feature type="region of interest" description="Disordered" evidence="1">
    <location>
        <begin position="344"/>
        <end position="363"/>
    </location>
</feature>
<dbReference type="EMBL" id="JBGBPQ010000008">
    <property type="protein sequence ID" value="KAL1520592.1"/>
    <property type="molecule type" value="Genomic_DNA"/>
</dbReference>
<sequence>MLPPTLLSLAAASLSLPSPTAPAFTPLGGSHSQVRVCRRPSLHLLKRRSHIRLCDAEDLELEIPLYDPLSDEVPFPFPSGGCLGGQVFRYVFDRPVYLRMLRAACGSDSGLSETDGTEPRPIIGHCVWPGDGPPVASLTFGPDSTVRVGTIGAALQLLSVEFGESTGPQAAFSPAALSQELAVVRARAAFRFEVAEVTGTIPYPKARVRRVRDAPLETDAERARAAELEAALVTLLSKLVQLSSKLEAAGPMAAAASDALRAPAELLQAHEEAVLGGEYRSATERWEAISLAVCEVVDLPHDVAAAALACRSPIERLELLLASMRPALAEMAALASIDAVGTLGEPEDGGAEGAPRATLGEKSSWEGGLEGFTPIEIPVGGGEAGGTEAKELPDGARIEYWWNEEYGWCAATVRRKLRTAEGLLHTLEFDIDSTWEDLPLTAGRWRPLRY</sequence>
<accession>A0AB34JHK6</accession>
<feature type="chain" id="PRO_5044240653" evidence="2">
    <location>
        <begin position="23"/>
        <end position="450"/>
    </location>
</feature>
<keyword evidence="4" id="KW-1185">Reference proteome</keyword>
<name>A0AB34JHK6_PRYPA</name>
<evidence type="ECO:0000313" key="4">
    <source>
        <dbReference type="Proteomes" id="UP001515480"/>
    </source>
</evidence>
<dbReference type="AlphaFoldDB" id="A0AB34JHK6"/>
<feature type="signal peptide" evidence="2">
    <location>
        <begin position="1"/>
        <end position="22"/>
    </location>
</feature>
<evidence type="ECO:0000256" key="2">
    <source>
        <dbReference type="SAM" id="SignalP"/>
    </source>
</evidence>
<protein>
    <submittedName>
        <fullName evidence="3">Uncharacterized protein</fullName>
    </submittedName>
</protein>
<organism evidence="3 4">
    <name type="scientific">Prymnesium parvum</name>
    <name type="common">Toxic golden alga</name>
    <dbReference type="NCBI Taxonomy" id="97485"/>
    <lineage>
        <taxon>Eukaryota</taxon>
        <taxon>Haptista</taxon>
        <taxon>Haptophyta</taxon>
        <taxon>Prymnesiophyceae</taxon>
        <taxon>Prymnesiales</taxon>
        <taxon>Prymnesiaceae</taxon>
        <taxon>Prymnesium</taxon>
    </lineage>
</organism>
<proteinExistence type="predicted"/>
<evidence type="ECO:0000313" key="3">
    <source>
        <dbReference type="EMBL" id="KAL1520592.1"/>
    </source>
</evidence>
<comment type="caution">
    <text evidence="3">The sequence shown here is derived from an EMBL/GenBank/DDBJ whole genome shotgun (WGS) entry which is preliminary data.</text>
</comment>